<evidence type="ECO:0000313" key="14">
    <source>
        <dbReference type="Proteomes" id="UP001417504"/>
    </source>
</evidence>
<evidence type="ECO:0000313" key="13">
    <source>
        <dbReference type="EMBL" id="KAK9136998.1"/>
    </source>
</evidence>
<dbReference type="SMART" id="SM00336">
    <property type="entry name" value="BBOX"/>
    <property type="match status" value="1"/>
</dbReference>
<evidence type="ECO:0000256" key="3">
    <source>
        <dbReference type="ARBA" id="ARBA00022723"/>
    </source>
</evidence>
<reference evidence="13 14" key="1">
    <citation type="submission" date="2024-01" db="EMBL/GenBank/DDBJ databases">
        <title>Genome assemblies of Stephania.</title>
        <authorList>
            <person name="Yang L."/>
        </authorList>
    </citation>
    <scope>NUCLEOTIDE SEQUENCE [LARGE SCALE GENOMIC DNA]</scope>
    <source>
        <strain evidence="13">QJT</strain>
        <tissue evidence="13">Leaf</tissue>
    </source>
</reference>
<dbReference type="Pfam" id="PF00643">
    <property type="entry name" value="zf-B_box"/>
    <property type="match status" value="1"/>
</dbReference>
<evidence type="ECO:0000256" key="10">
    <source>
        <dbReference type="SAM" id="MobiDB-lite"/>
    </source>
</evidence>
<evidence type="ECO:0000259" key="11">
    <source>
        <dbReference type="PROSITE" id="PS50119"/>
    </source>
</evidence>
<dbReference type="InterPro" id="IPR010402">
    <property type="entry name" value="CCT_domain"/>
</dbReference>
<evidence type="ECO:0000256" key="8">
    <source>
        <dbReference type="PROSITE-ProRule" id="PRU00024"/>
    </source>
</evidence>
<keyword evidence="4" id="KW-0677">Repeat</keyword>
<organism evidence="13 14">
    <name type="scientific">Stephania japonica</name>
    <dbReference type="NCBI Taxonomy" id="461633"/>
    <lineage>
        <taxon>Eukaryota</taxon>
        <taxon>Viridiplantae</taxon>
        <taxon>Streptophyta</taxon>
        <taxon>Embryophyta</taxon>
        <taxon>Tracheophyta</taxon>
        <taxon>Spermatophyta</taxon>
        <taxon>Magnoliopsida</taxon>
        <taxon>Ranunculales</taxon>
        <taxon>Menispermaceae</taxon>
        <taxon>Menispermoideae</taxon>
        <taxon>Cissampelideae</taxon>
        <taxon>Stephania</taxon>
    </lineage>
</organism>
<evidence type="ECO:0000256" key="9">
    <source>
        <dbReference type="PROSITE-ProRule" id="PRU00357"/>
    </source>
</evidence>
<keyword evidence="5 8" id="KW-0863">Zinc-finger</keyword>
<gene>
    <name evidence="13" type="ORF">Sjap_007592</name>
</gene>
<dbReference type="GO" id="GO:0005634">
    <property type="term" value="C:nucleus"/>
    <property type="evidence" value="ECO:0007669"/>
    <property type="project" value="UniProtKB-SubCell"/>
</dbReference>
<dbReference type="PANTHER" id="PTHR31717">
    <property type="entry name" value="ZINC FINGER PROTEIN CONSTANS-LIKE 10"/>
    <property type="match status" value="1"/>
</dbReference>
<dbReference type="GO" id="GO:0008270">
    <property type="term" value="F:zinc ion binding"/>
    <property type="evidence" value="ECO:0007669"/>
    <property type="project" value="UniProtKB-KW"/>
</dbReference>
<comment type="subcellular location">
    <subcellularLocation>
        <location evidence="1 9">Nucleus</location>
    </subcellularLocation>
</comment>
<dbReference type="InterPro" id="IPR049808">
    <property type="entry name" value="CONSTANS-like_Bbox1"/>
</dbReference>
<feature type="domain" description="B box-type" evidence="11">
    <location>
        <begin position="16"/>
        <end position="63"/>
    </location>
</feature>
<dbReference type="CDD" id="cd19821">
    <property type="entry name" value="Bbox1_BBX-like"/>
    <property type="match status" value="2"/>
</dbReference>
<proteinExistence type="inferred from homology"/>
<evidence type="ECO:0000256" key="2">
    <source>
        <dbReference type="ARBA" id="ARBA00010024"/>
    </source>
</evidence>
<feature type="domain" description="B box-type" evidence="11">
    <location>
        <begin position="59"/>
        <end position="108"/>
    </location>
</feature>
<dbReference type="PROSITE" id="PS51017">
    <property type="entry name" value="CCT"/>
    <property type="match status" value="1"/>
</dbReference>
<dbReference type="PROSITE" id="PS50119">
    <property type="entry name" value="ZF_BBOX"/>
    <property type="match status" value="2"/>
</dbReference>
<dbReference type="GO" id="GO:0006355">
    <property type="term" value="P:regulation of DNA-templated transcription"/>
    <property type="evidence" value="ECO:0007669"/>
    <property type="project" value="UniProtKB-ARBA"/>
</dbReference>
<name>A0AAP0JPK8_9MAGN</name>
<evidence type="ECO:0000256" key="7">
    <source>
        <dbReference type="ARBA" id="ARBA00023242"/>
    </source>
</evidence>
<keyword evidence="7 9" id="KW-0539">Nucleus</keyword>
<dbReference type="Pfam" id="PF06203">
    <property type="entry name" value="CCT"/>
    <property type="match status" value="1"/>
</dbReference>
<protein>
    <submittedName>
        <fullName evidence="13">Uncharacterized protein</fullName>
    </submittedName>
</protein>
<evidence type="ECO:0000256" key="6">
    <source>
        <dbReference type="ARBA" id="ARBA00022833"/>
    </source>
</evidence>
<dbReference type="Proteomes" id="UP001417504">
    <property type="component" value="Unassembled WGS sequence"/>
</dbReference>
<keyword evidence="3" id="KW-0479">Metal-binding</keyword>
<comment type="caution">
    <text evidence="13">The sequence shown here is derived from an EMBL/GenBank/DDBJ whole genome shotgun (WGS) entry which is preliminary data.</text>
</comment>
<evidence type="ECO:0000256" key="5">
    <source>
        <dbReference type="ARBA" id="ARBA00022771"/>
    </source>
</evidence>
<dbReference type="AlphaFoldDB" id="A0AAP0JPK8"/>
<feature type="compositionally biased region" description="Basic and acidic residues" evidence="10">
    <location>
        <begin position="250"/>
        <end position="271"/>
    </location>
</feature>
<feature type="domain" description="CCT" evidence="12">
    <location>
        <begin position="312"/>
        <end position="354"/>
    </location>
</feature>
<keyword evidence="6" id="KW-0862">Zinc</keyword>
<dbReference type="InterPro" id="IPR000315">
    <property type="entry name" value="Znf_B-box"/>
</dbReference>
<accession>A0AAP0JPK8</accession>
<comment type="similarity">
    <text evidence="2">Belongs to the CONSTANS family.</text>
</comment>
<dbReference type="PANTHER" id="PTHR31717:SF58">
    <property type="entry name" value="ZINC FINGER PROTEIN CONSTANS-LIKE 13"/>
    <property type="match status" value="1"/>
</dbReference>
<feature type="region of interest" description="Disordered" evidence="10">
    <location>
        <begin position="250"/>
        <end position="275"/>
    </location>
</feature>
<keyword evidence="14" id="KW-1185">Reference proteome</keyword>
<evidence type="ECO:0000259" key="12">
    <source>
        <dbReference type="PROSITE" id="PS51017"/>
    </source>
</evidence>
<evidence type="ECO:0000256" key="4">
    <source>
        <dbReference type="ARBA" id="ARBA00022737"/>
    </source>
</evidence>
<sequence length="355" mass="40021">MDPKSQEDDDEEEQQHRRRLCDFCGVSTAVLYCRADSAKLCFSCDHQVHSTNPLFKNHTRSHLCDSCDANPSSIHCFTHNAVLCQNCDWASHGRGCSGSAAQHDRRPIEGFTGCPSAMELFGFLGFEDLGKKSVLGGGVLDLGVWETPPIVSIDDLIVSSSSGLNLPTVGIPPLPKNRNTSCGKYKEEMINQLRDMFKEENSLNNGFEDVEALLGFQPFVSVPTFEPGCTDFNYFEASSIQWKGKCSDTVDDTQSRSHHEERLVPPEKVNDAGESGLHPLAHLEEESKSPIREESLHVVPKSTPRYLTNHNRDLSISRYKEKKKTRRYEKHIRYESRKARAECRTRIRGRFAKVE</sequence>
<dbReference type="EMBL" id="JBBNAE010000003">
    <property type="protein sequence ID" value="KAK9136998.1"/>
    <property type="molecule type" value="Genomic_DNA"/>
</dbReference>
<evidence type="ECO:0000256" key="1">
    <source>
        <dbReference type="ARBA" id="ARBA00004123"/>
    </source>
</evidence>